<reference evidence="1 2" key="1">
    <citation type="submission" date="2013-12" db="EMBL/GenBank/DDBJ databases">
        <authorList>
            <person name="Wang R."/>
            <person name="Li Y."/>
            <person name="Zheng H."/>
            <person name="Xin J."/>
        </authorList>
    </citation>
    <scope>NUCLEOTIDE SEQUENCE [LARGE SCALE GENOMIC DNA]</scope>
    <source>
        <strain evidence="1 2">87001</strain>
    </source>
</reference>
<gene>
    <name evidence="1" type="ORF">MCCG_0419</name>
</gene>
<organism evidence="1 2">
    <name type="scientific">Mycoplasma capricolum subsp. capripneumoniae 87001</name>
    <dbReference type="NCBI Taxonomy" id="1124992"/>
    <lineage>
        <taxon>Bacteria</taxon>
        <taxon>Bacillati</taxon>
        <taxon>Mycoplasmatota</taxon>
        <taxon>Mollicutes</taxon>
        <taxon>Mycoplasmataceae</taxon>
        <taxon>Mycoplasma</taxon>
    </lineage>
</organism>
<evidence type="ECO:0000313" key="2">
    <source>
        <dbReference type="Proteomes" id="UP000031910"/>
    </source>
</evidence>
<sequence>MSSMFLHAYSFNQPIDNWDTSSVTDMFAVFDGAKSFNQDLSKWNTSKVVNKHNQNIGFVNPNWKSEH</sequence>
<dbReference type="Proteomes" id="UP000031910">
    <property type="component" value="Chromosome"/>
</dbReference>
<proteinExistence type="predicted"/>
<accession>A0A9N7B604</accession>
<dbReference type="AlphaFoldDB" id="A0A9N7B604"/>
<dbReference type="Pfam" id="PF03382">
    <property type="entry name" value="DUF285"/>
    <property type="match status" value="1"/>
</dbReference>
<evidence type="ECO:0008006" key="3">
    <source>
        <dbReference type="Google" id="ProtNLM"/>
    </source>
</evidence>
<dbReference type="EMBL" id="CP006959">
    <property type="protein sequence ID" value="AJK51388.1"/>
    <property type="molecule type" value="Genomic_DNA"/>
</dbReference>
<dbReference type="RefSeq" id="WP_019269357.1">
    <property type="nucleotide sequence ID" value="NZ_CP006959.1"/>
</dbReference>
<dbReference type="KEGG" id="mcai:MCCG_0419"/>
<dbReference type="InterPro" id="IPR011889">
    <property type="entry name" value="Liste_lipo_26"/>
</dbReference>
<dbReference type="NCBIfam" id="TIGR02167">
    <property type="entry name" value="Liste_lipo_26"/>
    <property type="match status" value="2"/>
</dbReference>
<dbReference type="InterPro" id="IPR005046">
    <property type="entry name" value="DUF285"/>
</dbReference>
<name>A0A9N7B604_MYCCC</name>
<protein>
    <recommendedName>
        <fullName evidence="3">BspA family leucine-rich repeat surface protein</fullName>
    </recommendedName>
</protein>
<keyword evidence="2" id="KW-1185">Reference proteome</keyword>
<evidence type="ECO:0000313" key="1">
    <source>
        <dbReference type="EMBL" id="AJK51388.1"/>
    </source>
</evidence>